<protein>
    <submittedName>
        <fullName evidence="2">AAA domain (Dynein-related subfamily)</fullName>
    </submittedName>
</protein>
<sequence length="2272" mass="257152">MPYNPILYFHDKQESTAYSRTPQGTLSIVRLIKNLPAWKKLAYSSILKKKSLILADWTITNLSYEAAAALQKQILTLIDDGFPVYLWQDGDIKKLTKENVSCLADKAVRNLITPSFPEEISQKAIVQHRLTKDQVHILDDYWLNQLVLESESMHLAKRQIRISDLIARRLYYNKIMWILQNTTPALTEIIDDVFPNHDSVTKLNAYFPNLNITTNYTDLILNPADIDNILAPSISHHSFLAEQLLNIEHLKVEDTEQNMNATVLEKLLLRMPILKRLELSGYETLEGNFSNLPTLTHLEELYLSFLPIDIANLQRLLTYPKELRALTIDSCQNLEGNFTKDLNFTHLESLDITSVSFSFANLEYILSQANALKSLKLTHCGKNLADNFSSGRFDFSKIETLDLSNSNVSLANLQLILRQAKSLKNLRLDNYKELTKYFCAGVDLSALEYLDVSNSTITADDFRYILNQAHSLRALILVGCTTLDAYFSGNFDFSKLETLALTNSNISASDLNQILKQASALKELKLGGHVNLTAAAAIEGIYLPNLTRLYLSYNTISTPVLELFLNKKNNLGELNLANCMHLGAPFTQPLYLENLLTLNLSNSSITVENLQVLLQAAPQLKLLNIKNCKKLILNEALKSLIKDRGINVNADDSGMGKLSQPSSIIDHAKRKVDADTKRNPNQEYTIKRTIFSLDSRPSPDVSFYRHGVFNNLGINDNACSLADAFVLQNRDEPDLIPYNSSTLPSVEQLVAHGKQAIKANKEFTYYLGRQTITFNGDLQRLDSISASEEIPYYHVEPLDVAIKFIYSKRDNLYYIQSPPGKTVTVSFLLKLNQEQPIELSPSVEKINTLAAKFLKFGEGELDLKGIAAPTGDDYLRAMIKQEKGACRHRAVAFKAEIERFYRDLPVRIVDNQCHAFVEVMLEGQWVRYDLGGYPAKLTITESANLDNFKIAKYEQHLATWKREKPPVESVKAYCQSLMQTNDIKKRLVELNSVEDVQVMQLSLQDYCKHTSRPCFYINSPDDLICSAPFVTRFENKGELQKGPGGPLYDFLQAHRESNPPPVLIINYDHFDADDIVRFNSLLDKERQVEGINLPEKTLVLGLRNCKKPDCYQGADFYSRFNCVETPLVNTDRLTAHLNTIAPLAIREKIPNELDEQVISINLYNAPNWKDRLLGYWNIQGDDLYFIAGELEQAFAKGNPIELQNVPWDCPEFKRFWRQATMLGYIDYAGQRINVPKDLQLITSQGYAWSKLTTQVTVEATLSSQALVLNPGQLTHFFTLFDCYDGKLDMQPGLLDRYTKQTLAVNLTRDLSEDEWAQFLSACQEKHIKLTIHLSPNVTLPAPLAKGIKAIAPTLFPLNKQLNQSTTVITSTDLNTTLQTIAKAENDYQIIDVSECSPEDLLLYTKSEFDSEKRQFVFQQTKQALLQALDEGKRVILKGHFSNELIDALAPLLLARENNNDAKGQLILLSDKPCFSFLPTQLHQVTAKDKRLQLEKRFSILEINRLPEELMTKESLNQLTARLTYWRCHPTTESSDEAWQGLQGISGGVRLAEFNAQGSVAIAEEFNQKRLAAVNQALIYSPYVFLTGLTGVGKSTFVEKNFTTSTEVLYTNENKLVEWASDKTPGKRKILFIDEANLSKRQWSEFEGLMYFPPSILIKGRYYPLTEEHKVIFAGNPVNYGDERQLAPFFAEHGNALIFEPMPQEFIYEKLIKPVFINTPLADHIEMISQSLLAAYRFLCKCSTDEVLISPRDVQMMALLIASYVDSHPSISLADMESAAKHYAYQVAVNNVPDLHRQAFEKQFKPSIEISNNAATLPAIQDGFLVTSSRLRIHRQLDELLNLREFRQTKAQNKAQKYGGLGGLILEGEPGIGKSELVLASLRARGYEEVIFRSKDETKKSDEEKVKEKPLPAKPFYRMPVSLSLKEKEKLLKKAFKQGAVVVIDEINSSPMMERLLNDLLMGNNKQERPSKPGFLVIGTQNPVTMAGRKAASTALARRVIKTVLPTYDTQEMQAILISKGLSAKKAKQLVTAYENNVHKAKQAHLEPIPVFRDLINLAEQLIIAKQRKRTSFQAELNATITDPIKVNTNQLLVENLFGMTITKTQADMFIALFKTLQEKNEKINCLKKKIIPLIDITALSENNQSYLVELMFIKQQAIHCIDNNIARRDSNITSKVDFLYDTKRKIAKNIELTQLKESILNSPLKSLNDLVADIERKSDSVLGKGTFSRISKDLNELIKQEGNLLANYHQQVPISYNNQALNLNFSEFTNFT</sequence>
<gene>
    <name evidence="2" type="ORF">NCTC13316_02792</name>
</gene>
<dbReference type="InterPro" id="IPR027417">
    <property type="entry name" value="P-loop_NTPase"/>
</dbReference>
<dbReference type="Gene3D" id="3.40.50.300">
    <property type="entry name" value="P-loop containing nucleotide triphosphate hydrolases"/>
    <property type="match status" value="1"/>
</dbReference>
<dbReference type="Proteomes" id="UP000254794">
    <property type="component" value="Unassembled WGS sequence"/>
</dbReference>
<dbReference type="InterPro" id="IPR011704">
    <property type="entry name" value="ATPase_dyneun-rel_AAA"/>
</dbReference>
<dbReference type="SUPFAM" id="SSF52047">
    <property type="entry name" value="RNI-like"/>
    <property type="match status" value="2"/>
</dbReference>
<dbReference type="Gene3D" id="3.80.10.10">
    <property type="entry name" value="Ribonuclease Inhibitor"/>
    <property type="match status" value="3"/>
</dbReference>
<dbReference type="RefSeq" id="WP_115332202.1">
    <property type="nucleotide sequence ID" value="NZ_CAAAHP010000003.1"/>
</dbReference>
<proteinExistence type="predicted"/>
<feature type="domain" description="AAA+ ATPase" evidence="1">
    <location>
        <begin position="1859"/>
        <end position="2006"/>
    </location>
</feature>
<reference evidence="2 3" key="1">
    <citation type="submission" date="2018-06" db="EMBL/GenBank/DDBJ databases">
        <authorList>
            <consortium name="Pathogen Informatics"/>
            <person name="Doyle S."/>
        </authorList>
    </citation>
    <scope>NUCLEOTIDE SEQUENCE [LARGE SCALE GENOMIC DNA]</scope>
    <source>
        <strain evidence="2 3">NCTC13316</strain>
    </source>
</reference>
<dbReference type="OrthoDB" id="5648839at2"/>
<evidence type="ECO:0000313" key="3">
    <source>
        <dbReference type="Proteomes" id="UP000254794"/>
    </source>
</evidence>
<keyword evidence="3" id="KW-1185">Reference proteome</keyword>
<dbReference type="GO" id="GO:0016887">
    <property type="term" value="F:ATP hydrolysis activity"/>
    <property type="evidence" value="ECO:0007669"/>
    <property type="project" value="InterPro"/>
</dbReference>
<dbReference type="InterPro" id="IPR032675">
    <property type="entry name" value="LRR_dom_sf"/>
</dbReference>
<dbReference type="GO" id="GO:0005524">
    <property type="term" value="F:ATP binding"/>
    <property type="evidence" value="ECO:0007669"/>
    <property type="project" value="InterPro"/>
</dbReference>
<organism evidence="2 3">
    <name type="scientific">Legionella busanensis</name>
    <dbReference type="NCBI Taxonomy" id="190655"/>
    <lineage>
        <taxon>Bacteria</taxon>
        <taxon>Pseudomonadati</taxon>
        <taxon>Pseudomonadota</taxon>
        <taxon>Gammaproteobacteria</taxon>
        <taxon>Legionellales</taxon>
        <taxon>Legionellaceae</taxon>
        <taxon>Legionella</taxon>
    </lineage>
</organism>
<evidence type="ECO:0000259" key="1">
    <source>
        <dbReference type="SMART" id="SM00382"/>
    </source>
</evidence>
<dbReference type="SUPFAM" id="SSF52540">
    <property type="entry name" value="P-loop containing nucleoside triphosphate hydrolases"/>
    <property type="match status" value="2"/>
</dbReference>
<dbReference type="InterPro" id="IPR050905">
    <property type="entry name" value="Plant_NBS-LRR"/>
</dbReference>
<evidence type="ECO:0000313" key="2">
    <source>
        <dbReference type="EMBL" id="STX52670.1"/>
    </source>
</evidence>
<dbReference type="Pfam" id="PF07728">
    <property type="entry name" value="AAA_5"/>
    <property type="match status" value="1"/>
</dbReference>
<dbReference type="PANTHER" id="PTHR33463">
    <property type="entry name" value="NB-ARC DOMAIN-CONTAINING PROTEIN-RELATED"/>
    <property type="match status" value="1"/>
</dbReference>
<dbReference type="InterPro" id="IPR003593">
    <property type="entry name" value="AAA+_ATPase"/>
</dbReference>
<dbReference type="SMART" id="SM00382">
    <property type="entry name" value="AAA"/>
    <property type="match status" value="1"/>
</dbReference>
<name>A0A378JS80_9GAMM</name>
<accession>A0A378JS80</accession>
<dbReference type="EMBL" id="UGOD01000001">
    <property type="protein sequence ID" value="STX52670.1"/>
    <property type="molecule type" value="Genomic_DNA"/>
</dbReference>